<reference evidence="6" key="1">
    <citation type="journal article" date="2019" name="Microbiology">
        <title>Complete Genome Sequence of an Uncultured Bacterium of the Candidate Phylum Bipolaricaulota.</title>
        <authorList>
            <person name="Kadnikov V.V."/>
            <person name="Mardanov A.V."/>
            <person name="Beletsky A.V."/>
            <person name="Frank Y.A."/>
            <person name="Karnachuk O.V."/>
            <person name="Ravin N.V."/>
        </authorList>
    </citation>
    <scope>NUCLEOTIDE SEQUENCE [LARGE SCALE GENOMIC DNA]</scope>
</reference>
<accession>A0A6I6DEN6</accession>
<keyword evidence="3" id="KW-0732">Signal</keyword>
<evidence type="ECO:0000256" key="1">
    <source>
        <dbReference type="ARBA" id="ARBA00004613"/>
    </source>
</evidence>
<evidence type="ECO:0000313" key="5">
    <source>
        <dbReference type="EMBL" id="QGT99472.1"/>
    </source>
</evidence>
<gene>
    <name evidence="5" type="ORF">SYNTR_0879</name>
</gene>
<feature type="domain" description="Carbohydrate-binding module family 96" evidence="4">
    <location>
        <begin position="8"/>
        <end position="170"/>
    </location>
</feature>
<proteinExistence type="predicted"/>
<dbReference type="Proteomes" id="UP000426444">
    <property type="component" value="Chromosome"/>
</dbReference>
<dbReference type="AlphaFoldDB" id="A0A6I6DEN6"/>
<organism evidence="5 6">
    <name type="scientific">Candidatus Syntrophocurvum alkaliphilum</name>
    <dbReference type="NCBI Taxonomy" id="2293317"/>
    <lineage>
        <taxon>Bacteria</taxon>
        <taxon>Bacillati</taxon>
        <taxon>Bacillota</taxon>
        <taxon>Clostridia</taxon>
        <taxon>Eubacteriales</taxon>
        <taxon>Syntrophomonadaceae</taxon>
        <taxon>Candidatus Syntrophocurvum</taxon>
    </lineage>
</organism>
<evidence type="ECO:0000313" key="6">
    <source>
        <dbReference type="Proteomes" id="UP000426444"/>
    </source>
</evidence>
<comment type="subcellular location">
    <subcellularLocation>
        <location evidence="1">Secreted</location>
    </subcellularLocation>
</comment>
<evidence type="ECO:0000256" key="2">
    <source>
        <dbReference type="ARBA" id="ARBA00022525"/>
    </source>
</evidence>
<dbReference type="KEGG" id="salq:SYNTR_0879"/>
<protein>
    <recommendedName>
        <fullName evidence="4">Carbohydrate-binding module family 96 domain-containing protein</fullName>
    </recommendedName>
</protein>
<keyword evidence="2" id="KW-0964">Secreted</keyword>
<dbReference type="RefSeq" id="WP_197079195.1">
    <property type="nucleotide sequence ID" value="NZ_CP046457.1"/>
</dbReference>
<dbReference type="Pfam" id="PF24517">
    <property type="entry name" value="CBM96"/>
    <property type="match status" value="1"/>
</dbReference>
<keyword evidence="6" id="KW-1185">Reference proteome</keyword>
<dbReference type="EMBL" id="CP046457">
    <property type="protein sequence ID" value="QGT99472.1"/>
    <property type="molecule type" value="Genomic_DNA"/>
</dbReference>
<dbReference type="NCBIfam" id="NF033679">
    <property type="entry name" value="DNRLRE_dom"/>
    <property type="match status" value="1"/>
</dbReference>
<sequence length="200" mass="23521">MQNATASITFRPSQDAYITQFYPEINFGNEPYLYTGPYQDLNDCYRCLLKFDMTNVGSNYLPPNSTICSAYLILKIYRNELPYEIPLYAYRIYEQWDEANIMWANQREKSIEFYGKSLITPENNDYITINITDLVKGWYTGWYVNNGLILSFEESVKGLIGFYSKECPNTKYWPKLLVYYYQNCCITNSNKTCYPGIVLE</sequence>
<dbReference type="InterPro" id="IPR055372">
    <property type="entry name" value="CBM96"/>
</dbReference>
<evidence type="ECO:0000256" key="3">
    <source>
        <dbReference type="ARBA" id="ARBA00022729"/>
    </source>
</evidence>
<dbReference type="GO" id="GO:0005576">
    <property type="term" value="C:extracellular region"/>
    <property type="evidence" value="ECO:0007669"/>
    <property type="project" value="UniProtKB-SubCell"/>
</dbReference>
<evidence type="ECO:0000259" key="4">
    <source>
        <dbReference type="Pfam" id="PF24517"/>
    </source>
</evidence>
<name>A0A6I6DEN6_9FIRM</name>